<protein>
    <submittedName>
        <fullName evidence="1">Uncharacterized protein</fullName>
    </submittedName>
</protein>
<keyword evidence="2" id="KW-1185">Reference proteome</keyword>
<dbReference type="EMBL" id="CAJNOR010009349">
    <property type="protein sequence ID" value="CAF1643735.1"/>
    <property type="molecule type" value="Genomic_DNA"/>
</dbReference>
<gene>
    <name evidence="1" type="ORF">XAT740_LOCUS53770</name>
</gene>
<proteinExistence type="predicted"/>
<evidence type="ECO:0000313" key="1">
    <source>
        <dbReference type="EMBL" id="CAF1643735.1"/>
    </source>
</evidence>
<accession>A0A816E6R9</accession>
<name>A0A816E6R9_ADIRI</name>
<organism evidence="1 2">
    <name type="scientific">Adineta ricciae</name>
    <name type="common">Rotifer</name>
    <dbReference type="NCBI Taxonomy" id="249248"/>
    <lineage>
        <taxon>Eukaryota</taxon>
        <taxon>Metazoa</taxon>
        <taxon>Spiralia</taxon>
        <taxon>Gnathifera</taxon>
        <taxon>Rotifera</taxon>
        <taxon>Eurotatoria</taxon>
        <taxon>Bdelloidea</taxon>
        <taxon>Adinetida</taxon>
        <taxon>Adinetidae</taxon>
        <taxon>Adineta</taxon>
    </lineage>
</organism>
<dbReference type="Proteomes" id="UP000663828">
    <property type="component" value="Unassembled WGS sequence"/>
</dbReference>
<dbReference type="AlphaFoldDB" id="A0A816E6R9"/>
<evidence type="ECO:0000313" key="2">
    <source>
        <dbReference type="Proteomes" id="UP000663828"/>
    </source>
</evidence>
<reference evidence="1" key="1">
    <citation type="submission" date="2021-02" db="EMBL/GenBank/DDBJ databases">
        <authorList>
            <person name="Nowell W R."/>
        </authorList>
    </citation>
    <scope>NUCLEOTIDE SEQUENCE</scope>
</reference>
<sequence>MDQIEMLTTDRHVTSVERVAADIPMHNNSELLSNTQSTSDFYDETQEKDEISISNPLHELCVFLFL</sequence>
<comment type="caution">
    <text evidence="1">The sequence shown here is derived from an EMBL/GenBank/DDBJ whole genome shotgun (WGS) entry which is preliminary data.</text>
</comment>